<evidence type="ECO:0000256" key="2">
    <source>
        <dbReference type="ARBA" id="ARBA00023136"/>
    </source>
</evidence>
<keyword evidence="6" id="KW-1185">Reference proteome</keyword>
<evidence type="ECO:0000256" key="1">
    <source>
        <dbReference type="ARBA" id="ARBA00004370"/>
    </source>
</evidence>
<gene>
    <name evidence="5" type="ORF">GONAM_06_00210</name>
</gene>
<sequence>MAQNPRKPAGKRRPTPKVAGHTRPVRPESDEVTTDTGVTPSTSDEATTDAGVSMSKSGEVTTDAESPATPDLTESDSSKPDLTKPKRPVSRVSTLRPSSADPTAADAAADTSADAPRGRRGSGVGEKVRSTPLAAILAAVAVVLGIVALVLAFHPGASIGPNKAFIEREATSELTGQAQQRICAVFGYEHTELDDWQKRAQDALTGQAREEFDKTFKAQKDLITQTKTGAECRVDALGVKDLAGDRATVIANLIISETQNSMATNSGAPRAQFAMVREGDTWRIQGVEPF</sequence>
<reference evidence="5 6" key="1">
    <citation type="submission" date="2012-08" db="EMBL/GenBank/DDBJ databases">
        <title>Whole genome shotgun sequence of Gordonia namibiensis NBRC 108229.</title>
        <authorList>
            <person name="Isaki-Nakamura S."/>
            <person name="Hosoyama A."/>
            <person name="Tsuchikane K."/>
            <person name="Katsumata H."/>
            <person name="Baba S."/>
            <person name="Yamazaki S."/>
            <person name="Fujita N."/>
        </authorList>
    </citation>
    <scope>NUCLEOTIDE SEQUENCE [LARGE SCALE GENOMIC DNA]</scope>
    <source>
        <strain evidence="5 6">NBRC 108229</strain>
    </source>
</reference>
<organism evidence="5 6">
    <name type="scientific">Gordonia namibiensis NBRC 108229</name>
    <dbReference type="NCBI Taxonomy" id="1208314"/>
    <lineage>
        <taxon>Bacteria</taxon>
        <taxon>Bacillati</taxon>
        <taxon>Actinomycetota</taxon>
        <taxon>Actinomycetes</taxon>
        <taxon>Mycobacteriales</taxon>
        <taxon>Gordoniaceae</taxon>
        <taxon>Gordonia</taxon>
    </lineage>
</organism>
<dbReference type="GO" id="GO:0016020">
    <property type="term" value="C:membrane"/>
    <property type="evidence" value="ECO:0007669"/>
    <property type="project" value="UniProtKB-SubCell"/>
</dbReference>
<keyword evidence="2 4" id="KW-0472">Membrane</keyword>
<feature type="compositionally biased region" description="Low complexity" evidence="3">
    <location>
        <begin position="97"/>
        <end position="115"/>
    </location>
</feature>
<protein>
    <recommendedName>
        <fullName evidence="7">Mce-associated membrane protein</fullName>
    </recommendedName>
</protein>
<dbReference type="Proteomes" id="UP000035058">
    <property type="component" value="Unassembled WGS sequence"/>
</dbReference>
<evidence type="ECO:0000256" key="3">
    <source>
        <dbReference type="SAM" id="MobiDB-lite"/>
    </source>
</evidence>
<dbReference type="AlphaFoldDB" id="K6WYN6"/>
<dbReference type="EMBL" id="BAHE01000006">
    <property type="protein sequence ID" value="GAB98911.1"/>
    <property type="molecule type" value="Genomic_DNA"/>
</dbReference>
<dbReference type="RefSeq" id="WP_006865189.1">
    <property type="nucleotide sequence ID" value="NZ_BAHE01000006.1"/>
</dbReference>
<accession>K6WYN6</accession>
<dbReference type="PANTHER" id="PTHR37042">
    <property type="entry name" value="OUTER MEMBRANE PROTEIN RV1973"/>
    <property type="match status" value="1"/>
</dbReference>
<feature type="compositionally biased region" description="Polar residues" evidence="3">
    <location>
        <begin position="54"/>
        <end position="64"/>
    </location>
</feature>
<proteinExistence type="predicted"/>
<comment type="subcellular location">
    <subcellularLocation>
        <location evidence="1">Membrane</location>
    </subcellularLocation>
</comment>
<evidence type="ECO:0000256" key="4">
    <source>
        <dbReference type="SAM" id="Phobius"/>
    </source>
</evidence>
<feature type="transmembrane region" description="Helical" evidence="4">
    <location>
        <begin position="133"/>
        <end position="153"/>
    </location>
</feature>
<keyword evidence="4" id="KW-1133">Transmembrane helix</keyword>
<comment type="caution">
    <text evidence="5">The sequence shown here is derived from an EMBL/GenBank/DDBJ whole genome shotgun (WGS) entry which is preliminary data.</text>
</comment>
<evidence type="ECO:0008006" key="7">
    <source>
        <dbReference type="Google" id="ProtNLM"/>
    </source>
</evidence>
<name>K6WYN6_9ACTN</name>
<keyword evidence="4" id="KW-0812">Transmembrane</keyword>
<dbReference type="PANTHER" id="PTHR37042:SF4">
    <property type="entry name" value="OUTER MEMBRANE PROTEIN RV1973"/>
    <property type="match status" value="1"/>
</dbReference>
<feature type="compositionally biased region" description="Polar residues" evidence="3">
    <location>
        <begin position="34"/>
        <end position="45"/>
    </location>
</feature>
<evidence type="ECO:0000313" key="5">
    <source>
        <dbReference type="EMBL" id="GAB98911.1"/>
    </source>
</evidence>
<evidence type="ECO:0000313" key="6">
    <source>
        <dbReference type="Proteomes" id="UP000035058"/>
    </source>
</evidence>
<feature type="region of interest" description="Disordered" evidence="3">
    <location>
        <begin position="1"/>
        <end position="127"/>
    </location>
</feature>